<dbReference type="SUPFAM" id="SSF46894">
    <property type="entry name" value="C-terminal effector domain of the bipartite response regulators"/>
    <property type="match status" value="1"/>
</dbReference>
<dbReference type="InterPro" id="IPR011006">
    <property type="entry name" value="CheY-like_superfamily"/>
</dbReference>
<comment type="caution">
    <text evidence="8">The sequence shown here is derived from an EMBL/GenBank/DDBJ whole genome shotgun (WGS) entry which is preliminary data.</text>
</comment>
<dbReference type="GO" id="GO:0006355">
    <property type="term" value="P:regulation of DNA-templated transcription"/>
    <property type="evidence" value="ECO:0007669"/>
    <property type="project" value="InterPro"/>
</dbReference>
<feature type="modified residue" description="4-aspartylphosphate" evidence="6">
    <location>
        <position position="69"/>
    </location>
</feature>
<accession>A0A494XDW5</accession>
<reference evidence="8 9" key="1">
    <citation type="submission" date="2018-10" db="EMBL/GenBank/DDBJ databases">
        <title>Cohnella sp. M2MS4P-1, whole genome shotgun sequence.</title>
        <authorList>
            <person name="Tuo L."/>
        </authorList>
    </citation>
    <scope>NUCLEOTIDE SEQUENCE [LARGE SCALE GENOMIC DNA]</scope>
    <source>
        <strain evidence="8 9">M2MS4P-1</strain>
    </source>
</reference>
<dbReference type="InterPro" id="IPR005158">
    <property type="entry name" value="BTAD"/>
</dbReference>
<dbReference type="SMART" id="SM00448">
    <property type="entry name" value="REC"/>
    <property type="match status" value="1"/>
</dbReference>
<dbReference type="AlphaFoldDB" id="A0A494XDW5"/>
<sequence>MGTRTLRSAMQRRRFMFRVIIVEDEKPTLDLMERLIGRHPLLDVVGAFTSPLEALARFGELKPEIAFLDVEMPKMGGIELADKLREADEELQVVFTTAYPVYAVDAFKVNAVGYLLKPVLPEDLDGVVPRIVKNREMHAALRPFAGIEEPTVRCLGTFETRGTDGSLLNWPTRKTEELFAYFLAYPKRLTDKWQLADLLWPETEETRSLHSLHNTIYRLKKVLKEAGIEVELTHTNEGYLFEASPAFSDLGQMRDFMARMTKVYGNNASEAEQRFRSYRGSLFGGKDYPWSASTVSEAASHYASLARLLTAWYRERGDPASAKETLRVYLGQAPLDEEIHGELLRLYLEAGETGSFLRHYDSYERLLAEELGIEPPEELRLQARKMR</sequence>
<evidence type="ECO:0000259" key="7">
    <source>
        <dbReference type="PROSITE" id="PS50110"/>
    </source>
</evidence>
<dbReference type="InterPro" id="IPR001789">
    <property type="entry name" value="Sig_transdc_resp-reg_receiver"/>
</dbReference>
<dbReference type="SMART" id="SM01043">
    <property type="entry name" value="BTAD"/>
    <property type="match status" value="1"/>
</dbReference>
<dbReference type="Proteomes" id="UP000282076">
    <property type="component" value="Unassembled WGS sequence"/>
</dbReference>
<dbReference type="SUPFAM" id="SSF48452">
    <property type="entry name" value="TPR-like"/>
    <property type="match status" value="1"/>
</dbReference>
<dbReference type="EMBL" id="RBZM01000009">
    <property type="protein sequence ID" value="RKP48945.1"/>
    <property type="molecule type" value="Genomic_DNA"/>
</dbReference>
<keyword evidence="2" id="KW-0902">Two-component regulatory system</keyword>
<dbReference type="GO" id="GO:0000160">
    <property type="term" value="P:phosphorelay signal transduction system"/>
    <property type="evidence" value="ECO:0007669"/>
    <property type="project" value="UniProtKB-KW"/>
</dbReference>
<proteinExistence type="inferred from homology"/>
<dbReference type="SMART" id="SM00862">
    <property type="entry name" value="Trans_reg_C"/>
    <property type="match status" value="1"/>
</dbReference>
<evidence type="ECO:0000256" key="5">
    <source>
        <dbReference type="ARBA" id="ARBA00023163"/>
    </source>
</evidence>
<dbReference type="InterPro" id="IPR016032">
    <property type="entry name" value="Sig_transdc_resp-reg_C-effctor"/>
</dbReference>
<dbReference type="PROSITE" id="PS50110">
    <property type="entry name" value="RESPONSE_REGULATORY"/>
    <property type="match status" value="1"/>
</dbReference>
<keyword evidence="6" id="KW-0597">Phosphoprotein</keyword>
<keyword evidence="4" id="KW-0238">DNA-binding</keyword>
<dbReference type="Pfam" id="PF03704">
    <property type="entry name" value="BTAD"/>
    <property type="match status" value="1"/>
</dbReference>
<dbReference type="InterPro" id="IPR011990">
    <property type="entry name" value="TPR-like_helical_dom_sf"/>
</dbReference>
<dbReference type="PANTHER" id="PTHR35807">
    <property type="entry name" value="TRANSCRIPTIONAL REGULATOR REDD-RELATED"/>
    <property type="match status" value="1"/>
</dbReference>
<keyword evidence="5" id="KW-0804">Transcription</keyword>
<dbReference type="GO" id="GO:0003677">
    <property type="term" value="F:DNA binding"/>
    <property type="evidence" value="ECO:0007669"/>
    <property type="project" value="UniProtKB-KW"/>
</dbReference>
<gene>
    <name evidence="8" type="ORF">D7Z26_21555</name>
</gene>
<evidence type="ECO:0000313" key="9">
    <source>
        <dbReference type="Proteomes" id="UP000282076"/>
    </source>
</evidence>
<dbReference type="InterPro" id="IPR051677">
    <property type="entry name" value="AfsR-DnrI-RedD_regulator"/>
</dbReference>
<dbReference type="InterPro" id="IPR036388">
    <property type="entry name" value="WH-like_DNA-bd_sf"/>
</dbReference>
<evidence type="ECO:0000256" key="3">
    <source>
        <dbReference type="ARBA" id="ARBA00023015"/>
    </source>
</evidence>
<evidence type="ECO:0000256" key="1">
    <source>
        <dbReference type="ARBA" id="ARBA00005820"/>
    </source>
</evidence>
<evidence type="ECO:0000256" key="2">
    <source>
        <dbReference type="ARBA" id="ARBA00023012"/>
    </source>
</evidence>
<keyword evidence="3" id="KW-0805">Transcription regulation</keyword>
<name>A0A494XDW5_9BACL</name>
<dbReference type="Gene3D" id="1.10.10.10">
    <property type="entry name" value="Winged helix-like DNA-binding domain superfamily/Winged helix DNA-binding domain"/>
    <property type="match status" value="1"/>
</dbReference>
<dbReference type="Gene3D" id="1.25.40.10">
    <property type="entry name" value="Tetratricopeptide repeat domain"/>
    <property type="match status" value="1"/>
</dbReference>
<protein>
    <submittedName>
        <fullName evidence="8">Response regulator</fullName>
    </submittedName>
</protein>
<dbReference type="Gene3D" id="3.40.50.2300">
    <property type="match status" value="1"/>
</dbReference>
<dbReference type="SUPFAM" id="SSF52172">
    <property type="entry name" value="CheY-like"/>
    <property type="match status" value="1"/>
</dbReference>
<dbReference type="InterPro" id="IPR001867">
    <property type="entry name" value="OmpR/PhoB-type_DNA-bd"/>
</dbReference>
<dbReference type="Pfam" id="PF00072">
    <property type="entry name" value="Response_reg"/>
    <property type="match status" value="1"/>
</dbReference>
<organism evidence="8 9">
    <name type="scientific">Cohnella endophytica</name>
    <dbReference type="NCBI Taxonomy" id="2419778"/>
    <lineage>
        <taxon>Bacteria</taxon>
        <taxon>Bacillati</taxon>
        <taxon>Bacillota</taxon>
        <taxon>Bacilli</taxon>
        <taxon>Bacillales</taxon>
        <taxon>Paenibacillaceae</taxon>
        <taxon>Cohnella</taxon>
    </lineage>
</organism>
<evidence type="ECO:0000256" key="6">
    <source>
        <dbReference type="PROSITE-ProRule" id="PRU00169"/>
    </source>
</evidence>
<keyword evidence="9" id="KW-1185">Reference proteome</keyword>
<evidence type="ECO:0000313" key="8">
    <source>
        <dbReference type="EMBL" id="RKP48945.1"/>
    </source>
</evidence>
<comment type="similarity">
    <text evidence="1">Belongs to the AfsR/DnrI/RedD regulatory family.</text>
</comment>
<feature type="domain" description="Response regulatory" evidence="7">
    <location>
        <begin position="18"/>
        <end position="132"/>
    </location>
</feature>
<dbReference type="PANTHER" id="PTHR35807:SF1">
    <property type="entry name" value="TRANSCRIPTIONAL REGULATOR REDD"/>
    <property type="match status" value="1"/>
</dbReference>
<evidence type="ECO:0000256" key="4">
    <source>
        <dbReference type="ARBA" id="ARBA00023125"/>
    </source>
</evidence>